<keyword evidence="4" id="KW-1185">Reference proteome</keyword>
<evidence type="ECO:0000313" key="4">
    <source>
        <dbReference type="Proteomes" id="UP000244940"/>
    </source>
</evidence>
<name>A0A2U2CEA1_9RHOB</name>
<dbReference type="Proteomes" id="UP000244940">
    <property type="component" value="Unassembled WGS sequence"/>
</dbReference>
<dbReference type="SMART" id="SM01204">
    <property type="entry name" value="FIST_C"/>
    <property type="match status" value="1"/>
</dbReference>
<dbReference type="Pfam" id="PF10442">
    <property type="entry name" value="FIST_C"/>
    <property type="match status" value="1"/>
</dbReference>
<dbReference type="OrthoDB" id="9807948at2"/>
<organism evidence="3 4">
    <name type="scientific">Pararhodobacter marinus</name>
    <dbReference type="NCBI Taxonomy" id="2184063"/>
    <lineage>
        <taxon>Bacteria</taxon>
        <taxon>Pseudomonadati</taxon>
        <taxon>Pseudomonadota</taxon>
        <taxon>Alphaproteobacteria</taxon>
        <taxon>Rhodobacterales</taxon>
        <taxon>Paracoccaceae</taxon>
        <taxon>Pararhodobacter</taxon>
    </lineage>
</organism>
<dbReference type="EMBL" id="QEYD01000003">
    <property type="protein sequence ID" value="PWE30237.1"/>
    <property type="molecule type" value="Genomic_DNA"/>
</dbReference>
<dbReference type="SMART" id="SM00897">
    <property type="entry name" value="FIST"/>
    <property type="match status" value="1"/>
</dbReference>
<dbReference type="PANTHER" id="PTHR40252:SF2">
    <property type="entry name" value="BLR0328 PROTEIN"/>
    <property type="match status" value="1"/>
</dbReference>
<evidence type="ECO:0000259" key="1">
    <source>
        <dbReference type="SMART" id="SM00897"/>
    </source>
</evidence>
<protein>
    <submittedName>
        <fullName evidence="3">GfdT protein</fullName>
    </submittedName>
</protein>
<comment type="caution">
    <text evidence="3">The sequence shown here is derived from an EMBL/GenBank/DDBJ whole genome shotgun (WGS) entry which is preliminary data.</text>
</comment>
<feature type="domain" description="FIST C-domain" evidence="2">
    <location>
        <begin position="231"/>
        <end position="361"/>
    </location>
</feature>
<dbReference type="Pfam" id="PF08495">
    <property type="entry name" value="FIST"/>
    <property type="match status" value="1"/>
</dbReference>
<proteinExistence type="predicted"/>
<dbReference type="PANTHER" id="PTHR40252">
    <property type="entry name" value="BLR0328 PROTEIN"/>
    <property type="match status" value="1"/>
</dbReference>
<sequence length="380" mass="40722">MNQSVIRIAECVAEDPAPVAGLTAGLGPGPFALIVVFLSPDAADPAAILSDLSQATHPAPIIGCTTAGEIGAVGYAEGLIVAVGFPKTEFGAETLLVPDLSRVEAQTVIGDLIRARGSLTRAHPGWDNEFVFLMIDGLSTKEDEFASMIAPGLGGAQLFGGSAADGTRFLETFVFHDGRVLRNAAVLALVRSRCAIRVFRFDHFTPTQTRMVVTGADPARRSVQTINAEPAAQEYARLLGKDPRQLSPFIFAAHPVVVRIGGRHHVRSIRQVDDNGDLIFYSAIDEGLVLTLAEAQDMADHLDRALRSLSRNGTPPDAILACDCVLRRMEAQEKQLTPKISSLLRAHRVTGFSTYGEQLNAMHVNQTLTGVAIYPPEVQP</sequence>
<dbReference type="AlphaFoldDB" id="A0A2U2CEA1"/>
<feature type="domain" description="FIST" evidence="1">
    <location>
        <begin position="29"/>
        <end position="230"/>
    </location>
</feature>
<accession>A0A2U2CEA1</accession>
<dbReference type="InterPro" id="IPR019494">
    <property type="entry name" value="FIST_C"/>
</dbReference>
<dbReference type="RefSeq" id="WP_109532383.1">
    <property type="nucleotide sequence ID" value="NZ_QEYD01000003.1"/>
</dbReference>
<dbReference type="GeneID" id="94364422"/>
<evidence type="ECO:0000313" key="3">
    <source>
        <dbReference type="EMBL" id="PWE30237.1"/>
    </source>
</evidence>
<reference evidence="3 4" key="1">
    <citation type="submission" date="2018-05" db="EMBL/GenBank/DDBJ databases">
        <title>Pararhodobacter marina sp. nov., isolated from deep-sea water of the Indian Ocean.</title>
        <authorList>
            <person name="Lai Q.Sr."/>
            <person name="Liu X."/>
            <person name="Shao Z."/>
        </authorList>
    </citation>
    <scope>NUCLEOTIDE SEQUENCE [LARGE SCALE GENOMIC DNA]</scope>
    <source>
        <strain evidence="3 4">CIC4N-9</strain>
    </source>
</reference>
<evidence type="ECO:0000259" key="2">
    <source>
        <dbReference type="SMART" id="SM01204"/>
    </source>
</evidence>
<dbReference type="InterPro" id="IPR013702">
    <property type="entry name" value="FIST_domain_N"/>
</dbReference>
<gene>
    <name evidence="3" type="ORF">C4N9_05940</name>
</gene>